<dbReference type="InterPro" id="IPR023415">
    <property type="entry name" value="LDLR_class-A_CS"/>
</dbReference>
<keyword evidence="1" id="KW-1015">Disulfide bond</keyword>
<reference evidence="2" key="1">
    <citation type="journal article" date="2021" name="Mol. Ecol. Resour.">
        <title>Apolygus lucorum genome provides insights into omnivorousness and mesophyll feeding.</title>
        <authorList>
            <person name="Liu Y."/>
            <person name="Liu H."/>
            <person name="Wang H."/>
            <person name="Huang T."/>
            <person name="Liu B."/>
            <person name="Yang B."/>
            <person name="Yin L."/>
            <person name="Li B."/>
            <person name="Zhang Y."/>
            <person name="Zhang S."/>
            <person name="Jiang F."/>
            <person name="Zhang X."/>
            <person name="Ren Y."/>
            <person name="Wang B."/>
            <person name="Wang S."/>
            <person name="Lu Y."/>
            <person name="Wu K."/>
            <person name="Fan W."/>
            <person name="Wang G."/>
        </authorList>
    </citation>
    <scope>NUCLEOTIDE SEQUENCE</scope>
    <source>
        <strain evidence="2">12Hb</strain>
    </source>
</reference>
<feature type="disulfide bond" evidence="1">
    <location>
        <begin position="26"/>
        <end position="44"/>
    </location>
</feature>
<dbReference type="GO" id="GO:0005886">
    <property type="term" value="C:plasma membrane"/>
    <property type="evidence" value="ECO:0007669"/>
    <property type="project" value="TreeGrafter"/>
</dbReference>
<protein>
    <submittedName>
        <fullName evidence="2">Uncharacterized protein</fullName>
    </submittedName>
</protein>
<feature type="disulfide bond" evidence="1">
    <location>
        <begin position="19"/>
        <end position="31"/>
    </location>
</feature>
<evidence type="ECO:0000256" key="1">
    <source>
        <dbReference type="PROSITE-ProRule" id="PRU00124"/>
    </source>
</evidence>
<dbReference type="PANTHER" id="PTHR47537">
    <property type="entry name" value="CUBILIN"/>
    <property type="match status" value="1"/>
</dbReference>
<dbReference type="PROSITE" id="PS50068">
    <property type="entry name" value="LDLRA_2"/>
    <property type="match status" value="1"/>
</dbReference>
<dbReference type="PROSITE" id="PS01209">
    <property type="entry name" value="LDLRA_1"/>
    <property type="match status" value="1"/>
</dbReference>
<dbReference type="AlphaFoldDB" id="A0A6A4J3F8"/>
<proteinExistence type="predicted"/>
<comment type="caution">
    <text evidence="1">Lacks conserved residue(s) required for the propagation of feature annotation.</text>
</comment>
<dbReference type="Pfam" id="PF00057">
    <property type="entry name" value="Ldl_recept_a"/>
    <property type="match status" value="1"/>
</dbReference>
<dbReference type="PANTHER" id="PTHR47537:SF8">
    <property type="entry name" value="CUB DOMAIN-CONTAINING PROTEIN"/>
    <property type="match status" value="1"/>
</dbReference>
<dbReference type="Gene3D" id="4.10.400.10">
    <property type="entry name" value="Low-density Lipoprotein Receptor"/>
    <property type="match status" value="1"/>
</dbReference>
<accession>A0A6A4J3F8</accession>
<keyword evidence="3" id="KW-1185">Reference proteome</keyword>
<dbReference type="SUPFAM" id="SSF57424">
    <property type="entry name" value="LDL receptor-like module"/>
    <property type="match status" value="1"/>
</dbReference>
<dbReference type="SMART" id="SM00192">
    <property type="entry name" value="LDLa"/>
    <property type="match status" value="1"/>
</dbReference>
<evidence type="ECO:0000313" key="3">
    <source>
        <dbReference type="Proteomes" id="UP000466442"/>
    </source>
</evidence>
<dbReference type="InterPro" id="IPR002172">
    <property type="entry name" value="LDrepeatLR_classA_rpt"/>
</dbReference>
<dbReference type="EMBL" id="WIXP02000011">
    <property type="protein sequence ID" value="KAF6203380.1"/>
    <property type="molecule type" value="Genomic_DNA"/>
</dbReference>
<dbReference type="InterPro" id="IPR036055">
    <property type="entry name" value="LDL_receptor-like_sf"/>
</dbReference>
<dbReference type="InterPro" id="IPR053207">
    <property type="entry name" value="Non-NMDA_GluR_Accessory"/>
</dbReference>
<organism evidence="2 3">
    <name type="scientific">Apolygus lucorum</name>
    <name type="common">Small green plant bug</name>
    <name type="synonym">Lygocoris lucorum</name>
    <dbReference type="NCBI Taxonomy" id="248454"/>
    <lineage>
        <taxon>Eukaryota</taxon>
        <taxon>Metazoa</taxon>
        <taxon>Ecdysozoa</taxon>
        <taxon>Arthropoda</taxon>
        <taxon>Hexapoda</taxon>
        <taxon>Insecta</taxon>
        <taxon>Pterygota</taxon>
        <taxon>Neoptera</taxon>
        <taxon>Paraneoptera</taxon>
        <taxon>Hemiptera</taxon>
        <taxon>Heteroptera</taxon>
        <taxon>Panheteroptera</taxon>
        <taxon>Cimicomorpha</taxon>
        <taxon>Miridae</taxon>
        <taxon>Mirini</taxon>
        <taxon>Apolygus</taxon>
    </lineage>
</organism>
<gene>
    <name evidence="2" type="ORF">GE061_003799</name>
</gene>
<dbReference type="Proteomes" id="UP000466442">
    <property type="component" value="Unassembled WGS sequence"/>
</dbReference>
<name>A0A6A4J3F8_APOLU</name>
<dbReference type="OrthoDB" id="10037824at2759"/>
<sequence>MGMLVALVVIVVAMVAGGCKISELQCRNGRCIGLDLYCNGNNDCGDSSDEPKYCTVCNRTYYGDVDRTYAMSIRAPRESAIPFLCHLTFTANGHDNGDIVQLLFDAFSIGRLTDKGCSDGYMQVTELGRPLTEGGWCGEATTPSVYFSESTTITLSLRLVHNSPLKLNMREGAARARFLAVGKGYKLFRLMSLCLANYSVLWGLIISYKLSIPDAPEYMIDHPSDPGNERENRCSKILLQI</sequence>
<comment type="caution">
    <text evidence="2">The sequence shown here is derived from an EMBL/GenBank/DDBJ whole genome shotgun (WGS) entry which is preliminary data.</text>
</comment>
<dbReference type="CDD" id="cd00112">
    <property type="entry name" value="LDLa"/>
    <property type="match status" value="1"/>
</dbReference>
<evidence type="ECO:0000313" key="2">
    <source>
        <dbReference type="EMBL" id="KAF6203380.1"/>
    </source>
</evidence>